<organism evidence="1">
    <name type="scientific">Candidatus Heimdallarchaeum aukensis</name>
    <dbReference type="NCBI Taxonomy" id="2876573"/>
    <lineage>
        <taxon>Archaea</taxon>
        <taxon>Promethearchaeati</taxon>
        <taxon>Candidatus Heimdallarchaeota</taxon>
        <taxon>Candidatus Heimdallarchaeia (ex Rinke et al. 2021) (nom. nud.)</taxon>
        <taxon>Candidatus Heimdallarchaeales</taxon>
        <taxon>Candidatus Heimdallarchaeaceae</taxon>
        <taxon>Candidatus Heimdallarchaeum</taxon>
    </lineage>
</organism>
<name>A0A9Y1BK95_9ARCH</name>
<protein>
    <submittedName>
        <fullName evidence="1">Uncharacterized protein</fullName>
    </submittedName>
</protein>
<reference evidence="1" key="1">
    <citation type="journal article" date="2022" name="Nat. Microbiol.">
        <title>Unique mobile elements and scalable gene flow at the prokaryote-eukaryote boundary revealed by circularized Asgard archaea genomes.</title>
        <authorList>
            <person name="Wu F."/>
            <person name="Speth D.R."/>
            <person name="Philosof A."/>
            <person name="Cremiere A."/>
            <person name="Narayanan A."/>
            <person name="Barco R.A."/>
            <person name="Connon S.A."/>
            <person name="Amend J.P."/>
            <person name="Antoshechkin I.A."/>
            <person name="Orphan V.J."/>
        </authorList>
    </citation>
    <scope>NUCLEOTIDE SEQUENCE</scope>
    <source>
        <strain evidence="1">PM71</strain>
    </source>
</reference>
<evidence type="ECO:0000313" key="1">
    <source>
        <dbReference type="EMBL" id="UJG40280.1"/>
    </source>
</evidence>
<dbReference type="Proteomes" id="UP001201020">
    <property type="component" value="Chromosome"/>
</dbReference>
<dbReference type="AlphaFoldDB" id="A0A9Y1BK95"/>
<dbReference type="EMBL" id="CP084166">
    <property type="protein sequence ID" value="UJG40280.1"/>
    <property type="molecule type" value="Genomic_DNA"/>
</dbReference>
<gene>
    <name evidence="1" type="ORF">K9W45_10620</name>
</gene>
<proteinExistence type="predicted"/>
<sequence length="136" mass="15635">MLSSSNLNVKEMLNIALDCIFPTSESIEPEILKEITKFLEQQEPQAPTEDAEIVRGEIRKALIHFKNRPYLYNSRKKIESLLLKNENWKKFIIAPHSFKDELIEAGLSSKEIALLKSSLENAENTLNLLKHIPQPH</sequence>
<accession>A0A9Y1BK95</accession>